<dbReference type="Proteomes" id="UP000231516">
    <property type="component" value="Unassembled WGS sequence"/>
</dbReference>
<dbReference type="Pfam" id="PF14300">
    <property type="entry name" value="DMP19"/>
    <property type="match status" value="1"/>
</dbReference>
<sequence length="156" mass="18400">MFRSLFHAPRKYPEFYMEYYDQFDFYNGRKKWLKSIRKIPVKAVHLYTIHWLHIELVNGGFDQYFFNSTSTTVPEAIEGFTAIGMPEVADVVATAMARMGDPYPFDKLEREPLLDQLNPKVTFDDLDKEFDALADTDQLFRRLPKYVPFADRYAGY</sequence>
<dbReference type="Gene3D" id="1.20.1420.60">
    <property type="match status" value="1"/>
</dbReference>
<comment type="caution">
    <text evidence="2">The sequence shown here is derived from an EMBL/GenBank/DDBJ whole genome shotgun (WGS) entry which is preliminary data.</text>
</comment>
<name>A0A2G5K5E4_9RHOB</name>
<reference evidence="2 3" key="1">
    <citation type="submission" date="2016-08" db="EMBL/GenBank/DDBJ databases">
        <title>Draft genome of Amylibacter sp. strain 4G11.</title>
        <authorList>
            <person name="Wong S.-K."/>
            <person name="Hamasaki K."/>
            <person name="Yoshizawa S."/>
        </authorList>
    </citation>
    <scope>NUCLEOTIDE SEQUENCE [LARGE SCALE GENOMIC DNA]</scope>
    <source>
        <strain evidence="2 3">4G11</strain>
    </source>
</reference>
<evidence type="ECO:0000313" key="3">
    <source>
        <dbReference type="Proteomes" id="UP000231516"/>
    </source>
</evidence>
<gene>
    <name evidence="2" type="ORF">BFP76_03195</name>
</gene>
<proteinExistence type="predicted"/>
<protein>
    <recommendedName>
        <fullName evidence="1">DNA mimic protein DMP19 C-terminal domain-containing protein</fullName>
    </recommendedName>
</protein>
<feature type="domain" description="DNA mimic protein DMP19 C-terminal" evidence="1">
    <location>
        <begin position="39"/>
        <end position="147"/>
    </location>
</feature>
<accession>A0A2G5K5E4</accession>
<dbReference type="InterPro" id="IPR025402">
    <property type="entry name" value="DMP19_C"/>
</dbReference>
<evidence type="ECO:0000259" key="1">
    <source>
        <dbReference type="Pfam" id="PF14300"/>
    </source>
</evidence>
<dbReference type="OrthoDB" id="2216871at2"/>
<dbReference type="EMBL" id="MDGM01000012">
    <property type="protein sequence ID" value="PIB24243.1"/>
    <property type="molecule type" value="Genomic_DNA"/>
</dbReference>
<dbReference type="RefSeq" id="WP_099592526.1">
    <property type="nucleotide sequence ID" value="NZ_MDGM01000012.1"/>
</dbReference>
<evidence type="ECO:0000313" key="2">
    <source>
        <dbReference type="EMBL" id="PIB24243.1"/>
    </source>
</evidence>
<dbReference type="AlphaFoldDB" id="A0A2G5K5E4"/>
<keyword evidence="3" id="KW-1185">Reference proteome</keyword>
<organism evidence="2 3">
    <name type="scientific">Paramylibacter kogurei</name>
    <dbReference type="NCBI Taxonomy" id="1889778"/>
    <lineage>
        <taxon>Bacteria</taxon>
        <taxon>Pseudomonadati</taxon>
        <taxon>Pseudomonadota</taxon>
        <taxon>Alphaproteobacteria</taxon>
        <taxon>Rhodobacterales</taxon>
        <taxon>Paracoccaceae</taxon>
        <taxon>Paramylibacter</taxon>
    </lineage>
</organism>